<dbReference type="Pfam" id="PF01266">
    <property type="entry name" value="DAO"/>
    <property type="match status" value="1"/>
</dbReference>
<dbReference type="InterPro" id="IPR036188">
    <property type="entry name" value="FAD/NAD-bd_sf"/>
</dbReference>
<evidence type="ECO:0000256" key="3">
    <source>
        <dbReference type="ARBA" id="ARBA00022630"/>
    </source>
</evidence>
<reference evidence="9 10" key="1">
    <citation type="journal article" date="2018" name="BMC Genomics">
        <title>Genomic evidence for intraspecific hybridization in a clonal and extremely halotolerant yeast.</title>
        <authorList>
            <person name="Gostincar C."/>
            <person name="Stajich J.E."/>
            <person name="Zupancic J."/>
            <person name="Zalar P."/>
            <person name="Gunde-Cimerman N."/>
        </authorList>
    </citation>
    <scope>NUCLEOTIDE SEQUENCE [LARGE SCALE GENOMIC DNA]</scope>
    <source>
        <strain evidence="8 9">EXF-6651</strain>
        <strain evidence="7 10">EXF-6654</strain>
    </source>
</reference>
<comment type="caution">
    <text evidence="8">The sequence shown here is derived from an EMBL/GenBank/DDBJ whole genome shotgun (WGS) entry which is preliminary data.</text>
</comment>
<evidence type="ECO:0000313" key="8">
    <source>
        <dbReference type="EMBL" id="RMY28967.1"/>
    </source>
</evidence>
<dbReference type="Proteomes" id="UP000276864">
    <property type="component" value="Unassembled WGS sequence"/>
</dbReference>
<dbReference type="GO" id="GO:0008115">
    <property type="term" value="F:sarcosine oxidase activity"/>
    <property type="evidence" value="ECO:0007669"/>
    <property type="project" value="TreeGrafter"/>
</dbReference>
<dbReference type="InterPro" id="IPR006076">
    <property type="entry name" value="FAD-dep_OxRdtase"/>
</dbReference>
<feature type="domain" description="FAD dependent oxidoreductase" evidence="6">
    <location>
        <begin position="17"/>
        <end position="421"/>
    </location>
</feature>
<dbReference type="EMBL" id="QWIM01001032">
    <property type="protein sequence ID" value="RMY28967.1"/>
    <property type="molecule type" value="Genomic_DNA"/>
</dbReference>
<accession>A0A3M7ANE7</accession>
<dbReference type="VEuPathDB" id="FungiDB:BTJ68_10753"/>
<dbReference type="GO" id="GO:0050660">
    <property type="term" value="F:flavin adenine dinucleotide binding"/>
    <property type="evidence" value="ECO:0007669"/>
    <property type="project" value="InterPro"/>
</dbReference>
<evidence type="ECO:0000256" key="5">
    <source>
        <dbReference type="ARBA" id="ARBA00023002"/>
    </source>
</evidence>
<dbReference type="GO" id="GO:0051698">
    <property type="term" value="F:saccharopine oxidase activity"/>
    <property type="evidence" value="ECO:0007669"/>
    <property type="project" value="TreeGrafter"/>
</dbReference>
<evidence type="ECO:0000256" key="1">
    <source>
        <dbReference type="ARBA" id="ARBA00001974"/>
    </source>
</evidence>
<gene>
    <name evidence="8" type="ORF">D0866_09041</name>
    <name evidence="7" type="ORF">D0868_08244</name>
</gene>
<evidence type="ECO:0000256" key="4">
    <source>
        <dbReference type="ARBA" id="ARBA00022827"/>
    </source>
</evidence>
<comment type="cofactor">
    <cofactor evidence="1">
        <name>FAD</name>
        <dbReference type="ChEBI" id="CHEBI:57692"/>
    </cofactor>
</comment>
<dbReference type="Proteomes" id="UP000282582">
    <property type="component" value="Unassembled WGS sequence"/>
</dbReference>
<dbReference type="Gene3D" id="3.30.9.10">
    <property type="entry name" value="D-Amino Acid Oxidase, subunit A, domain 2"/>
    <property type="match status" value="1"/>
</dbReference>
<comment type="similarity">
    <text evidence="2">Belongs to the MSOX/MTOX family.</text>
</comment>
<dbReference type="InterPro" id="IPR045170">
    <property type="entry name" value="MTOX"/>
</dbReference>
<evidence type="ECO:0000313" key="10">
    <source>
        <dbReference type="Proteomes" id="UP000282582"/>
    </source>
</evidence>
<evidence type="ECO:0000256" key="2">
    <source>
        <dbReference type="ARBA" id="ARBA00010989"/>
    </source>
</evidence>
<dbReference type="PANTHER" id="PTHR10961:SF26">
    <property type="entry name" value="L-SACCHAROPINE OXIDASE"/>
    <property type="match status" value="1"/>
</dbReference>
<sequence>MQPSSSAPKAMSRDAPIIIVGAGAWGLSTALHLRQAGYTNVTVFERAERVPSPYSAAWDINKIVRPEYEDGFYTELALIPGEKNLLTLLNQDAIKGWKTPLFGPYFHQTGYVVATTGRAPQKAIDHLREALKSIERHPTFAPGIRALSNSEDFKQFTWQYSGPLTGFKGYFNRLAGYAHSSAALEGMWEHCARIGVKFVMGEEAGKVEKLLYSSAPGKETLSTNAEPSGNGGRCVGVRTADGKEHRADLTICALGAHGASLIQDLGRFVVARCWSVAHVQLSEEETDFLRGIPTTNVRDLGFFFEPDPKTRLFKLCPLGTGYTNTLSDGTSLPPADRLPPPQDFIPYEDEKKLRQLLRETFPWMADRPFVEQKLCWFADTKDSEYCIDYVPGTQNSLIALSGDSGHGFKMMPIFGSWVTDLIGKGKQTLPRWQWRTEDLRGKNWGDSVSWRIGRARELRELIDEKSKLIRARL</sequence>
<evidence type="ECO:0000313" key="9">
    <source>
        <dbReference type="Proteomes" id="UP000276864"/>
    </source>
</evidence>
<keyword evidence="4" id="KW-0274">FAD</keyword>
<dbReference type="AlphaFoldDB" id="A0A3M7ANE7"/>
<organism evidence="8 9">
    <name type="scientific">Hortaea werneckii</name>
    <name type="common">Black yeast</name>
    <name type="synonym">Cladosporium werneckii</name>
    <dbReference type="NCBI Taxonomy" id="91943"/>
    <lineage>
        <taxon>Eukaryota</taxon>
        <taxon>Fungi</taxon>
        <taxon>Dikarya</taxon>
        <taxon>Ascomycota</taxon>
        <taxon>Pezizomycotina</taxon>
        <taxon>Dothideomycetes</taxon>
        <taxon>Dothideomycetidae</taxon>
        <taxon>Mycosphaerellales</taxon>
        <taxon>Teratosphaeriaceae</taxon>
        <taxon>Hortaea</taxon>
    </lineage>
</organism>
<evidence type="ECO:0000259" key="6">
    <source>
        <dbReference type="Pfam" id="PF01266"/>
    </source>
</evidence>
<name>A0A3M7ANE7_HORWE</name>
<dbReference type="Gene3D" id="3.50.50.60">
    <property type="entry name" value="FAD/NAD(P)-binding domain"/>
    <property type="match status" value="1"/>
</dbReference>
<dbReference type="SUPFAM" id="SSF51905">
    <property type="entry name" value="FAD/NAD(P)-binding domain"/>
    <property type="match status" value="1"/>
</dbReference>
<protein>
    <recommendedName>
        <fullName evidence="6">FAD dependent oxidoreductase domain-containing protein</fullName>
    </recommendedName>
</protein>
<dbReference type="PANTHER" id="PTHR10961">
    <property type="entry name" value="PEROXISOMAL SARCOSINE OXIDASE"/>
    <property type="match status" value="1"/>
</dbReference>
<keyword evidence="5" id="KW-0560">Oxidoreductase</keyword>
<proteinExistence type="inferred from homology"/>
<dbReference type="EMBL" id="QWIK01000721">
    <property type="protein sequence ID" value="RMY01918.1"/>
    <property type="molecule type" value="Genomic_DNA"/>
</dbReference>
<evidence type="ECO:0000313" key="7">
    <source>
        <dbReference type="EMBL" id="RMY01918.1"/>
    </source>
</evidence>
<keyword evidence="3" id="KW-0285">Flavoprotein</keyword>